<dbReference type="InterPro" id="IPR001789">
    <property type="entry name" value="Sig_transdc_resp-reg_receiver"/>
</dbReference>
<dbReference type="PANTHER" id="PTHR44591">
    <property type="entry name" value="STRESS RESPONSE REGULATOR PROTEIN 1"/>
    <property type="match status" value="1"/>
</dbReference>
<dbReference type="Proteomes" id="UP000319280">
    <property type="component" value="Unassembled WGS sequence"/>
</dbReference>
<dbReference type="PANTHER" id="PTHR44591:SF3">
    <property type="entry name" value="RESPONSE REGULATORY DOMAIN-CONTAINING PROTEIN"/>
    <property type="match status" value="1"/>
</dbReference>
<name>A0A549YFY8_9BACI</name>
<dbReference type="SMART" id="SM00448">
    <property type="entry name" value="REC"/>
    <property type="match status" value="1"/>
</dbReference>
<accession>A0A549YFY8</accession>
<keyword evidence="1 2" id="KW-0597">Phosphoprotein</keyword>
<dbReference type="Gene3D" id="3.40.50.2300">
    <property type="match status" value="1"/>
</dbReference>
<evidence type="ECO:0000259" key="3">
    <source>
        <dbReference type="PROSITE" id="PS50110"/>
    </source>
</evidence>
<sequence>MKKHILVVDDQPGIRMLLKEILTSQGYLVTTAETGKEALDSLHEGTFDLLMLDYKLPVIDGAQVLEQLEQEKIIVPAIVMSGLSENLAKKSERFGMVKKVIAKPFNVTDICEYTKCIVG</sequence>
<dbReference type="InterPro" id="IPR011006">
    <property type="entry name" value="CheY-like_superfamily"/>
</dbReference>
<reference evidence="4 5" key="1">
    <citation type="submission" date="2019-07" db="EMBL/GenBank/DDBJ databases">
        <title>Genomic analysis of Lentibacillus sp. NKC851-2.</title>
        <authorList>
            <person name="Oh Y.J."/>
        </authorList>
    </citation>
    <scope>NUCLEOTIDE SEQUENCE [LARGE SCALE GENOMIC DNA]</scope>
    <source>
        <strain evidence="4 5">NKC851-2</strain>
    </source>
</reference>
<organism evidence="4 5">
    <name type="scientific">Lentibacillus cibarius</name>
    <dbReference type="NCBI Taxonomy" id="2583219"/>
    <lineage>
        <taxon>Bacteria</taxon>
        <taxon>Bacillati</taxon>
        <taxon>Bacillota</taxon>
        <taxon>Bacilli</taxon>
        <taxon>Bacillales</taxon>
        <taxon>Bacillaceae</taxon>
        <taxon>Lentibacillus</taxon>
    </lineage>
</organism>
<evidence type="ECO:0000256" key="2">
    <source>
        <dbReference type="PROSITE-ProRule" id="PRU00169"/>
    </source>
</evidence>
<protein>
    <submittedName>
        <fullName evidence="4">Response regulator</fullName>
    </submittedName>
</protein>
<dbReference type="GO" id="GO:0000160">
    <property type="term" value="P:phosphorelay signal transduction system"/>
    <property type="evidence" value="ECO:0007669"/>
    <property type="project" value="InterPro"/>
</dbReference>
<dbReference type="InterPro" id="IPR050595">
    <property type="entry name" value="Bact_response_regulator"/>
</dbReference>
<dbReference type="SUPFAM" id="SSF52172">
    <property type="entry name" value="CheY-like"/>
    <property type="match status" value="1"/>
</dbReference>
<dbReference type="RefSeq" id="WP_142790042.1">
    <property type="nucleotide sequence ID" value="NZ_VJMZ01000001.1"/>
</dbReference>
<gene>
    <name evidence="4" type="ORF">FH966_03160</name>
</gene>
<proteinExistence type="predicted"/>
<dbReference type="PROSITE" id="PS50110">
    <property type="entry name" value="RESPONSE_REGULATORY"/>
    <property type="match status" value="1"/>
</dbReference>
<dbReference type="AlphaFoldDB" id="A0A549YFY8"/>
<feature type="modified residue" description="4-aspartylphosphate" evidence="2">
    <location>
        <position position="53"/>
    </location>
</feature>
<evidence type="ECO:0000313" key="5">
    <source>
        <dbReference type="Proteomes" id="UP000319280"/>
    </source>
</evidence>
<comment type="caution">
    <text evidence="4">The sequence shown here is derived from an EMBL/GenBank/DDBJ whole genome shotgun (WGS) entry which is preliminary data.</text>
</comment>
<evidence type="ECO:0000256" key="1">
    <source>
        <dbReference type="ARBA" id="ARBA00022553"/>
    </source>
</evidence>
<keyword evidence="5" id="KW-1185">Reference proteome</keyword>
<dbReference type="Pfam" id="PF00072">
    <property type="entry name" value="Response_reg"/>
    <property type="match status" value="1"/>
</dbReference>
<dbReference type="EMBL" id="VJMZ01000001">
    <property type="protein sequence ID" value="TRM10796.1"/>
    <property type="molecule type" value="Genomic_DNA"/>
</dbReference>
<evidence type="ECO:0000313" key="4">
    <source>
        <dbReference type="EMBL" id="TRM10796.1"/>
    </source>
</evidence>
<feature type="domain" description="Response regulatory" evidence="3">
    <location>
        <begin position="4"/>
        <end position="118"/>
    </location>
</feature>